<dbReference type="EMBL" id="OC914850">
    <property type="protein sequence ID" value="CAD7636809.1"/>
    <property type="molecule type" value="Genomic_DNA"/>
</dbReference>
<dbReference type="GO" id="GO:0006357">
    <property type="term" value="P:regulation of transcription by RNA polymerase II"/>
    <property type="evidence" value="ECO:0007669"/>
    <property type="project" value="InterPro"/>
</dbReference>
<dbReference type="InterPro" id="IPR019404">
    <property type="entry name" value="Mediator_Med11"/>
</dbReference>
<keyword evidence="6" id="KW-0010">Activator</keyword>
<accession>A0A7R9Q9T3</accession>
<proteinExistence type="inferred from homology"/>
<keyword evidence="9" id="KW-1185">Reference proteome</keyword>
<feature type="compositionally biased region" description="Low complexity" evidence="7">
    <location>
        <begin position="114"/>
        <end position="128"/>
    </location>
</feature>
<dbReference type="GO" id="GO:0016592">
    <property type="term" value="C:mediator complex"/>
    <property type="evidence" value="ECO:0007669"/>
    <property type="project" value="InterPro"/>
</dbReference>
<comment type="subcellular location">
    <subcellularLocation>
        <location evidence="1 6">Nucleus</location>
    </subcellularLocation>
</comment>
<organism evidence="8">
    <name type="scientific">Oppiella nova</name>
    <dbReference type="NCBI Taxonomy" id="334625"/>
    <lineage>
        <taxon>Eukaryota</taxon>
        <taxon>Metazoa</taxon>
        <taxon>Ecdysozoa</taxon>
        <taxon>Arthropoda</taxon>
        <taxon>Chelicerata</taxon>
        <taxon>Arachnida</taxon>
        <taxon>Acari</taxon>
        <taxon>Acariformes</taxon>
        <taxon>Sarcoptiformes</taxon>
        <taxon>Oribatida</taxon>
        <taxon>Brachypylina</taxon>
        <taxon>Oppioidea</taxon>
        <taxon>Oppiidae</taxon>
        <taxon>Oppiella</taxon>
    </lineage>
</organism>
<comment type="function">
    <text evidence="6">Component of the Mediator complex, a coactivator involved in the regulated transcription of nearly all RNA polymerase II-dependent genes. Mediator functions as a bridge to convey information from gene-specific regulatory proteins to the basal RNA polymerase II transcription machinery. Mediator is recruited to promoters by direct interactions with regulatory proteins and serves as a scaffold for the assembly of a functional pre-initiation complex with RNA polymerase II and the general transcription factors.</text>
</comment>
<evidence type="ECO:0000313" key="8">
    <source>
        <dbReference type="EMBL" id="CAD7636809.1"/>
    </source>
</evidence>
<evidence type="ECO:0000256" key="4">
    <source>
        <dbReference type="ARBA" id="ARBA00023242"/>
    </source>
</evidence>
<feature type="compositionally biased region" description="Pro residues" evidence="7">
    <location>
        <begin position="129"/>
        <end position="138"/>
    </location>
</feature>
<dbReference type="OrthoDB" id="5418434at2759"/>
<evidence type="ECO:0000256" key="3">
    <source>
        <dbReference type="ARBA" id="ARBA00019621"/>
    </source>
</evidence>
<keyword evidence="6" id="KW-0804">Transcription</keyword>
<name>A0A7R9Q9T3_9ACAR</name>
<feature type="region of interest" description="Disordered" evidence="7">
    <location>
        <begin position="114"/>
        <end position="138"/>
    </location>
</feature>
<dbReference type="PANTHER" id="PTHR22890">
    <property type="entry name" value="MEDIATOR OF RNA POLYMERASE II TRANSCRIPTION SUBUNIT 11"/>
    <property type="match status" value="1"/>
</dbReference>
<dbReference type="Gene3D" id="1.10.287.3490">
    <property type="match status" value="1"/>
</dbReference>
<sequence length="138" mass="16025">MTNYMQNERLKKLDAIESQLCQMMASASQAFQELSKDKPSIKNVETQTNAFLKTLEAVDADISKQIQYLTRVSTGQAHEGSSYASMKVNHMAWHRLEHSRQRLNDLDRLRHQHQLQLQQHTQHHSLAPQPQPPQQQQQ</sequence>
<dbReference type="GO" id="GO:0003712">
    <property type="term" value="F:transcription coregulator activity"/>
    <property type="evidence" value="ECO:0007669"/>
    <property type="project" value="InterPro"/>
</dbReference>
<dbReference type="AlphaFoldDB" id="A0A7R9Q9T3"/>
<keyword evidence="4 6" id="KW-0539">Nucleus</keyword>
<reference evidence="8" key="1">
    <citation type="submission" date="2020-11" db="EMBL/GenBank/DDBJ databases">
        <authorList>
            <person name="Tran Van P."/>
        </authorList>
    </citation>
    <scope>NUCLEOTIDE SEQUENCE</scope>
</reference>
<comment type="similarity">
    <text evidence="2 6">Belongs to the Mediator complex subunit 11 family.</text>
</comment>
<comment type="subunit">
    <text evidence="6">Component of the Mediator complex.</text>
</comment>
<protein>
    <recommendedName>
        <fullName evidence="3 6">Mediator of RNA polymerase II transcription subunit 11</fullName>
    </recommendedName>
    <alternativeName>
        <fullName evidence="5 6">Mediator complex subunit 11</fullName>
    </alternativeName>
</protein>
<evidence type="ECO:0000256" key="7">
    <source>
        <dbReference type="SAM" id="MobiDB-lite"/>
    </source>
</evidence>
<keyword evidence="6" id="KW-0805">Transcription regulation</keyword>
<evidence type="ECO:0000256" key="2">
    <source>
        <dbReference type="ARBA" id="ARBA00008186"/>
    </source>
</evidence>
<dbReference type="EMBL" id="CAJPVJ010000025">
    <property type="protein sequence ID" value="CAG2158785.1"/>
    <property type="molecule type" value="Genomic_DNA"/>
</dbReference>
<gene>
    <name evidence="6" type="primary">MED11</name>
    <name evidence="8" type="ORF">ONB1V03_LOCUS433</name>
</gene>
<evidence type="ECO:0000256" key="1">
    <source>
        <dbReference type="ARBA" id="ARBA00004123"/>
    </source>
</evidence>
<evidence type="ECO:0000313" key="9">
    <source>
        <dbReference type="Proteomes" id="UP000728032"/>
    </source>
</evidence>
<evidence type="ECO:0000256" key="5">
    <source>
        <dbReference type="ARBA" id="ARBA00032011"/>
    </source>
</evidence>
<evidence type="ECO:0000256" key="6">
    <source>
        <dbReference type="RuleBase" id="RU364147"/>
    </source>
</evidence>
<dbReference type="Proteomes" id="UP000728032">
    <property type="component" value="Unassembled WGS sequence"/>
</dbReference>
<dbReference type="Pfam" id="PF10280">
    <property type="entry name" value="Med11"/>
    <property type="match status" value="1"/>
</dbReference>